<dbReference type="GO" id="GO:0032039">
    <property type="term" value="C:integrator complex"/>
    <property type="evidence" value="ECO:0007669"/>
    <property type="project" value="TreeGrafter"/>
</dbReference>
<dbReference type="Pfam" id="PF25756">
    <property type="entry name" value="TPR_INTS8"/>
    <property type="match status" value="1"/>
</dbReference>
<keyword evidence="5" id="KW-0539">Nucleus</keyword>
<comment type="similarity">
    <text evidence="3">Belongs to the Integrator subunit 8 family.</text>
</comment>
<dbReference type="InterPro" id="IPR057980">
    <property type="entry name" value="TPR_INTS8"/>
</dbReference>
<dbReference type="GO" id="GO:0005694">
    <property type="term" value="C:chromosome"/>
    <property type="evidence" value="ECO:0007669"/>
    <property type="project" value="UniProtKB-SubCell"/>
</dbReference>
<evidence type="ECO:0000256" key="4">
    <source>
        <dbReference type="ARBA" id="ARBA00022454"/>
    </source>
</evidence>
<name>A0A6B2LKT9_9EUKA</name>
<dbReference type="PANTHER" id="PTHR13350">
    <property type="entry name" value="INTEGRATOR COMPLEX SUBUNIT 8"/>
    <property type="match status" value="1"/>
</dbReference>
<organism evidence="7">
    <name type="scientific">Arcella intermedia</name>
    <dbReference type="NCBI Taxonomy" id="1963864"/>
    <lineage>
        <taxon>Eukaryota</taxon>
        <taxon>Amoebozoa</taxon>
        <taxon>Tubulinea</taxon>
        <taxon>Elardia</taxon>
        <taxon>Arcellinida</taxon>
        <taxon>Sphaerothecina</taxon>
        <taxon>Arcellidae</taxon>
        <taxon>Arcella</taxon>
    </lineage>
</organism>
<evidence type="ECO:0000259" key="6">
    <source>
        <dbReference type="Pfam" id="PF25756"/>
    </source>
</evidence>
<evidence type="ECO:0000256" key="5">
    <source>
        <dbReference type="ARBA" id="ARBA00023242"/>
    </source>
</evidence>
<protein>
    <recommendedName>
        <fullName evidence="6">INTS8 TPR repeats domain-containing protein</fullName>
    </recommendedName>
</protein>
<dbReference type="GO" id="GO:0034472">
    <property type="term" value="P:snRNA 3'-end processing"/>
    <property type="evidence" value="ECO:0007669"/>
    <property type="project" value="InterPro"/>
</dbReference>
<sequence length="129" mass="14987">MIAGLTATNEFTHAIVLHQFLPTLDYAEVYKIVKENFSNLDSQYFQYIWDMNILEILTFTFAKNKNQEKDLEYVKFLIGKPELNVYNQSATRKKLIANLKLTYLQHLSAILLTDLSFLPTELLPNPLNT</sequence>
<feature type="domain" description="INTS8 TPR repeats" evidence="6">
    <location>
        <begin position="1"/>
        <end position="92"/>
    </location>
</feature>
<reference evidence="7" key="1">
    <citation type="journal article" date="2020" name="J. Eukaryot. Microbiol.">
        <title>De novo Sequencing, Assembly and Annotation of the Transcriptome for the Free-Living Testate Amoeba Arcella intermedia.</title>
        <authorList>
            <person name="Ribeiro G.M."/>
            <person name="Porfirio-Sousa A.L."/>
            <person name="Maurer-Alcala X.X."/>
            <person name="Katz L.A."/>
            <person name="Lahr D.J.G."/>
        </authorList>
    </citation>
    <scope>NUCLEOTIDE SEQUENCE</scope>
</reference>
<comment type="subcellular location">
    <subcellularLocation>
        <location evidence="2">Chromosome</location>
    </subcellularLocation>
    <subcellularLocation>
        <location evidence="1">Nucleus</location>
    </subcellularLocation>
</comment>
<keyword evidence="4" id="KW-0158">Chromosome</keyword>
<evidence type="ECO:0000256" key="2">
    <source>
        <dbReference type="ARBA" id="ARBA00004286"/>
    </source>
</evidence>
<evidence type="ECO:0000256" key="3">
    <source>
        <dbReference type="ARBA" id="ARBA00007147"/>
    </source>
</evidence>
<dbReference type="EMBL" id="GIBP01008461">
    <property type="protein sequence ID" value="NDV37430.1"/>
    <property type="molecule type" value="Transcribed_RNA"/>
</dbReference>
<dbReference type="InterPro" id="IPR038751">
    <property type="entry name" value="INTS8"/>
</dbReference>
<evidence type="ECO:0000313" key="7">
    <source>
        <dbReference type="EMBL" id="NDV37430.1"/>
    </source>
</evidence>
<dbReference type="AlphaFoldDB" id="A0A6B2LKT9"/>
<dbReference type="PANTHER" id="PTHR13350:SF1">
    <property type="entry name" value="INTEGRATOR COMPLEX SUBUNIT 8"/>
    <property type="match status" value="1"/>
</dbReference>
<proteinExistence type="inferred from homology"/>
<evidence type="ECO:0000256" key="1">
    <source>
        <dbReference type="ARBA" id="ARBA00004123"/>
    </source>
</evidence>
<accession>A0A6B2LKT9</accession>